<gene>
    <name evidence="3" type="ORF">UFOPK3564_02481</name>
</gene>
<name>A0A6J7IPN2_9ZZZZ</name>
<dbReference type="SUPFAM" id="SSF52540">
    <property type="entry name" value="P-loop containing nucleoside triphosphate hydrolases"/>
    <property type="match status" value="1"/>
</dbReference>
<dbReference type="EMBL" id="CAFBMK010000177">
    <property type="protein sequence ID" value="CAB4932939.1"/>
    <property type="molecule type" value="Genomic_DNA"/>
</dbReference>
<dbReference type="InterPro" id="IPR025723">
    <property type="entry name" value="ArsA/GET3_ATPase-like"/>
</dbReference>
<accession>A0A6J7IPN2</accession>
<proteinExistence type="inferred from homology"/>
<dbReference type="PANTHER" id="PTHR10803:SF3">
    <property type="entry name" value="ATPASE GET3"/>
    <property type="match status" value="1"/>
</dbReference>
<feature type="domain" description="ArsA/GET3 Anion-transporting ATPase-like" evidence="2">
    <location>
        <begin position="7"/>
        <end position="158"/>
    </location>
</feature>
<dbReference type="CDD" id="cd02035">
    <property type="entry name" value="ArsA"/>
    <property type="match status" value="1"/>
</dbReference>
<protein>
    <submittedName>
        <fullName evidence="3">Unannotated protein</fullName>
    </submittedName>
</protein>
<evidence type="ECO:0000259" key="2">
    <source>
        <dbReference type="Pfam" id="PF02374"/>
    </source>
</evidence>
<dbReference type="AlphaFoldDB" id="A0A6J7IPN2"/>
<evidence type="ECO:0000256" key="1">
    <source>
        <dbReference type="ARBA" id="ARBA00011040"/>
    </source>
</evidence>
<reference evidence="3" key="1">
    <citation type="submission" date="2020-05" db="EMBL/GenBank/DDBJ databases">
        <authorList>
            <person name="Chiriac C."/>
            <person name="Salcher M."/>
            <person name="Ghai R."/>
            <person name="Kavagutti S V."/>
        </authorList>
    </citation>
    <scope>NUCLEOTIDE SEQUENCE</scope>
</reference>
<dbReference type="PANTHER" id="PTHR10803">
    <property type="entry name" value="ARSENICAL PUMP-DRIVING ATPASE ARSENITE-TRANSLOCATING ATPASE"/>
    <property type="match status" value="1"/>
</dbReference>
<dbReference type="Gene3D" id="3.40.50.300">
    <property type="entry name" value="P-loop containing nucleotide triphosphate hydrolases"/>
    <property type="match status" value="1"/>
</dbReference>
<sequence length="312" mass="33351">MALLDRRLLLVTGKGGTGKTSIAAALGVLAARQGKRVLIAEVAGERLSSLFRHRPVGHHETVVEERISLQAIDPIEAAHDFLRSQVGGPVHRVIFQNRLFNLTMTAAPGLREVCTVDRFRDLSQEDRGRKHPTYDLVIVDAPATGHAMAMLRSPATYSGIARGGPIKKRADELSALVADPARTGVVLCALPEETPVNETLETAEALRGLGVDLGLVVLNRTRGTLLGDDEAERIGALAPGAVDEASDGDLAVRVAGPVLVEHRRARREDAQRERLAAGLRPGVALTALERRDDEVTREDLGELADALAEAAA</sequence>
<dbReference type="GO" id="GO:0005524">
    <property type="term" value="F:ATP binding"/>
    <property type="evidence" value="ECO:0007669"/>
    <property type="project" value="InterPro"/>
</dbReference>
<dbReference type="GO" id="GO:0016887">
    <property type="term" value="F:ATP hydrolysis activity"/>
    <property type="evidence" value="ECO:0007669"/>
    <property type="project" value="InterPro"/>
</dbReference>
<comment type="similarity">
    <text evidence="1">Belongs to the arsA ATPase family.</text>
</comment>
<dbReference type="Pfam" id="PF02374">
    <property type="entry name" value="ArsA_ATPase"/>
    <property type="match status" value="1"/>
</dbReference>
<organism evidence="3">
    <name type="scientific">freshwater metagenome</name>
    <dbReference type="NCBI Taxonomy" id="449393"/>
    <lineage>
        <taxon>unclassified sequences</taxon>
        <taxon>metagenomes</taxon>
        <taxon>ecological metagenomes</taxon>
    </lineage>
</organism>
<evidence type="ECO:0000313" key="3">
    <source>
        <dbReference type="EMBL" id="CAB4932939.1"/>
    </source>
</evidence>
<dbReference type="InterPro" id="IPR016300">
    <property type="entry name" value="ATPase_ArsA/GET3"/>
</dbReference>
<dbReference type="InterPro" id="IPR027417">
    <property type="entry name" value="P-loop_NTPase"/>
</dbReference>